<accession>A0AB13A8U4</accession>
<dbReference type="InterPro" id="IPR009057">
    <property type="entry name" value="Homeodomain-like_sf"/>
</dbReference>
<proteinExistence type="predicted"/>
<dbReference type="Proteomes" id="UP000000437">
    <property type="component" value="Chromosome 5"/>
</dbReference>
<reference evidence="5" key="2">
    <citation type="submission" date="2025-08" db="UniProtKB">
        <authorList>
            <consortium name="RefSeq"/>
        </authorList>
    </citation>
    <scope>IDENTIFICATION</scope>
    <source>
        <strain evidence="5">Tuebingen</strain>
    </source>
</reference>
<keyword evidence="4" id="KW-1185">Reference proteome</keyword>
<dbReference type="InterPro" id="IPR006600">
    <property type="entry name" value="HTH_CenpB_DNA-bd_dom"/>
</dbReference>
<evidence type="ECO:0000259" key="3">
    <source>
        <dbReference type="PROSITE" id="PS51253"/>
    </source>
</evidence>
<feature type="domain" description="HTH CENPB-type" evidence="3">
    <location>
        <begin position="243"/>
        <end position="314"/>
    </location>
</feature>
<feature type="compositionally biased region" description="Polar residues" evidence="2">
    <location>
        <begin position="336"/>
        <end position="354"/>
    </location>
</feature>
<dbReference type="PANTHER" id="PTHR19303:SF73">
    <property type="entry name" value="PROTEIN PDC2"/>
    <property type="match status" value="1"/>
</dbReference>
<dbReference type="PROSITE" id="PS51253">
    <property type="entry name" value="HTH_CENPB"/>
    <property type="match status" value="3"/>
</dbReference>
<dbReference type="KEGG" id="dre:100150296"/>
<keyword evidence="1" id="KW-0238">DNA-binding</keyword>
<evidence type="ECO:0000313" key="5">
    <source>
        <dbReference type="RefSeq" id="NP_001373720.1"/>
    </source>
</evidence>
<organism evidence="4 5">
    <name type="scientific">Danio rerio</name>
    <name type="common">Zebrafish</name>
    <name type="synonym">Brachydanio rerio</name>
    <dbReference type="NCBI Taxonomy" id="7955"/>
    <lineage>
        <taxon>Eukaryota</taxon>
        <taxon>Metazoa</taxon>
        <taxon>Chordata</taxon>
        <taxon>Craniata</taxon>
        <taxon>Vertebrata</taxon>
        <taxon>Euteleostomi</taxon>
        <taxon>Actinopterygii</taxon>
        <taxon>Neopterygii</taxon>
        <taxon>Teleostei</taxon>
        <taxon>Ostariophysi</taxon>
        <taxon>Cypriniformes</taxon>
        <taxon>Danionidae</taxon>
        <taxon>Danioninae</taxon>
        <taxon>Danio</taxon>
    </lineage>
</organism>
<dbReference type="Pfam" id="PF03221">
    <property type="entry name" value="HTH_Tnp_Tc5"/>
    <property type="match status" value="3"/>
</dbReference>
<dbReference type="AlphaFoldDB" id="A0AB13A8U4"/>
<dbReference type="Gene3D" id="1.10.10.60">
    <property type="entry name" value="Homeodomain-like"/>
    <property type="match status" value="3"/>
</dbReference>
<dbReference type="SUPFAM" id="SSF46689">
    <property type="entry name" value="Homeodomain-like"/>
    <property type="match status" value="3"/>
</dbReference>
<feature type="domain" description="HTH CENPB-type" evidence="3">
    <location>
        <begin position="60"/>
        <end position="131"/>
    </location>
</feature>
<feature type="region of interest" description="Disordered" evidence="2">
    <location>
        <begin position="314"/>
        <end position="354"/>
    </location>
</feature>
<gene>
    <name evidence="5" type="primary">LOC100150296</name>
</gene>
<sequence>MATRKYIRRSLQERKHILEKYDRLPQMPLNAAARLLNVSAPLLSIWLRKRNMKNAKSDLSGAVYLSCKTHQLEAALWRWIDASFADGITVNEPMIRGKAIRVAEEMGLSNFRANSAWLKRFKSREPVIREMFQVDQKEGNAAGDPKSADKVTESQKNLGARKTHRLEAALWRWIDHTQQSGVDLNESTIRSKAAQLAKIVGYGNFRANAEWFTRFLNREGHIRSMFKIGKNNQDKKSMGKLEPRTNFTNANMQQLEDALWRWIDHCRENNVTVNDSVICSEASRLARMMGFINFQSNEDWLKCFKARGRVVQRVTNPNPCPENPPNDQTKEESASYRMQTDESSTTDQSYSESDVLSDLDIPKLEPTVVTAELNGNAHSVTVPSLWQMKEAMKTLATGLLYRGFCDFKLLHRFEKEVDNVLRRSVTLGKNNSLQA</sequence>
<reference evidence="5" key="1">
    <citation type="journal article" date="2016" name="BMC Genomics">
        <title>Gene evolution and gene expression after whole genome duplication in fish: the PhyloFish database.</title>
        <authorList>
            <person name="Pasquier J."/>
            <person name="Cabau C."/>
            <person name="Nguyen T."/>
            <person name="Jouanno E."/>
            <person name="Severac D."/>
            <person name="Braasch I."/>
            <person name="Journot L."/>
            <person name="Pontarotti P."/>
            <person name="Klopp C."/>
            <person name="Postlethwait J.H."/>
            <person name="Guiguen Y."/>
            <person name="Bobe J."/>
        </authorList>
    </citation>
    <scope>NUCLEOTIDE SEQUENCE</scope>
    <source>
        <strain evidence="5">Tuebingen</strain>
    </source>
</reference>
<dbReference type="GO" id="GO:0003677">
    <property type="term" value="F:DNA binding"/>
    <property type="evidence" value="ECO:0007669"/>
    <property type="project" value="UniProtKB-KW"/>
</dbReference>
<dbReference type="RefSeq" id="NP_001373720.1">
    <property type="nucleotide sequence ID" value="NM_001386791.1"/>
</dbReference>
<dbReference type="GeneID" id="100150296"/>
<feature type="domain" description="HTH CENPB-type" evidence="3">
    <location>
        <begin position="154"/>
        <end position="225"/>
    </location>
</feature>
<evidence type="ECO:0000256" key="1">
    <source>
        <dbReference type="ARBA" id="ARBA00023125"/>
    </source>
</evidence>
<dbReference type="PANTHER" id="PTHR19303">
    <property type="entry name" value="TRANSPOSON"/>
    <property type="match status" value="1"/>
</dbReference>
<evidence type="ECO:0000256" key="2">
    <source>
        <dbReference type="SAM" id="MobiDB-lite"/>
    </source>
</evidence>
<protein>
    <submittedName>
        <fullName evidence="5">Uncharacterized protein LOC100150296</fullName>
    </submittedName>
</protein>
<feature type="region of interest" description="Disordered" evidence="2">
    <location>
        <begin position="137"/>
        <end position="158"/>
    </location>
</feature>
<evidence type="ECO:0000313" key="4">
    <source>
        <dbReference type="Proteomes" id="UP000000437"/>
    </source>
</evidence>
<name>A0AB13A8U4_DANRE</name>
<dbReference type="SMART" id="SM00674">
    <property type="entry name" value="CENPB"/>
    <property type="match status" value="3"/>
</dbReference>
<dbReference type="InterPro" id="IPR050863">
    <property type="entry name" value="CenT-Element_Derived"/>
</dbReference>